<dbReference type="Gene3D" id="3.50.50.60">
    <property type="entry name" value="FAD/NAD(P)-binding domain"/>
    <property type="match status" value="2"/>
</dbReference>
<evidence type="ECO:0000256" key="5">
    <source>
        <dbReference type="ARBA" id="ARBA00023002"/>
    </source>
</evidence>
<dbReference type="InterPro" id="IPR036188">
    <property type="entry name" value="FAD/NAD-bd_sf"/>
</dbReference>
<dbReference type="EMBL" id="BLKC01000160">
    <property type="protein sequence ID" value="GFF57849.1"/>
    <property type="molecule type" value="Genomic_DNA"/>
</dbReference>
<keyword evidence="5" id="KW-0560">Oxidoreductase</keyword>
<proteinExistence type="inferred from homology"/>
<dbReference type="InterPro" id="IPR012132">
    <property type="entry name" value="GMC_OxRdtase"/>
</dbReference>
<dbReference type="SUPFAM" id="SSF51905">
    <property type="entry name" value="FAD/NAD(P)-binding domain"/>
    <property type="match status" value="1"/>
</dbReference>
<dbReference type="InterPro" id="IPR027424">
    <property type="entry name" value="Glucose_Oxidase_domain_2"/>
</dbReference>
<dbReference type="PANTHER" id="PTHR11552">
    <property type="entry name" value="GLUCOSE-METHANOL-CHOLINE GMC OXIDOREDUCTASE"/>
    <property type="match status" value="1"/>
</dbReference>
<comment type="caution">
    <text evidence="6">The sequence shown here is derived from an EMBL/GenBank/DDBJ whole genome shotgun (WGS) entry which is preliminary data.</text>
</comment>
<gene>
    <name evidence="6" type="ORF">IFM46972_10923</name>
</gene>
<organism evidence="6 7">
    <name type="scientific">Aspergillus udagawae</name>
    <dbReference type="NCBI Taxonomy" id="91492"/>
    <lineage>
        <taxon>Eukaryota</taxon>
        <taxon>Fungi</taxon>
        <taxon>Dikarya</taxon>
        <taxon>Ascomycota</taxon>
        <taxon>Pezizomycotina</taxon>
        <taxon>Eurotiomycetes</taxon>
        <taxon>Eurotiomycetidae</taxon>
        <taxon>Eurotiales</taxon>
        <taxon>Aspergillaceae</taxon>
        <taxon>Aspergillus</taxon>
        <taxon>Aspergillus subgen. Fumigati</taxon>
    </lineage>
</organism>
<protein>
    <submittedName>
        <fullName evidence="6">GMC oxidoreductase</fullName>
    </submittedName>
</protein>
<dbReference type="GO" id="GO:0050660">
    <property type="term" value="F:flavin adenine dinucleotide binding"/>
    <property type="evidence" value="ECO:0007669"/>
    <property type="project" value="InterPro"/>
</dbReference>
<evidence type="ECO:0000256" key="1">
    <source>
        <dbReference type="ARBA" id="ARBA00001974"/>
    </source>
</evidence>
<accession>A0A8H3XR67</accession>
<evidence type="ECO:0000313" key="6">
    <source>
        <dbReference type="EMBL" id="GFF57849.1"/>
    </source>
</evidence>
<evidence type="ECO:0000313" key="7">
    <source>
        <dbReference type="Proteomes" id="UP000465221"/>
    </source>
</evidence>
<comment type="similarity">
    <text evidence="2">Belongs to the GMC oxidoreductase family.</text>
</comment>
<dbReference type="AlphaFoldDB" id="A0A8H3XR67"/>
<reference evidence="6 7" key="1">
    <citation type="submission" date="2020-01" db="EMBL/GenBank/DDBJ databases">
        <title>Draft genome sequence of Aspergillus udagawae IFM 46972.</title>
        <authorList>
            <person name="Takahashi H."/>
            <person name="Yaguchi T."/>
        </authorList>
    </citation>
    <scope>NUCLEOTIDE SEQUENCE [LARGE SCALE GENOMIC DNA]</scope>
    <source>
        <strain evidence="6 7">IFM 46972</strain>
    </source>
</reference>
<evidence type="ECO:0000256" key="3">
    <source>
        <dbReference type="ARBA" id="ARBA00022630"/>
    </source>
</evidence>
<keyword evidence="3" id="KW-0285">Flavoprotein</keyword>
<name>A0A8H3XR67_9EURO</name>
<keyword evidence="4" id="KW-0274">FAD</keyword>
<comment type="cofactor">
    <cofactor evidence="1">
        <name>FAD</name>
        <dbReference type="ChEBI" id="CHEBI:57692"/>
    </cofactor>
</comment>
<dbReference type="PANTHER" id="PTHR11552:SF123">
    <property type="entry name" value="GMC OXIDOREDUCTASE (AFU_ORTHOLOGUE AFUA_2G01770)-RELATED"/>
    <property type="match status" value="1"/>
</dbReference>
<dbReference type="Gene3D" id="3.30.560.10">
    <property type="entry name" value="Glucose Oxidase, domain 3"/>
    <property type="match status" value="1"/>
</dbReference>
<evidence type="ECO:0000256" key="4">
    <source>
        <dbReference type="ARBA" id="ARBA00022827"/>
    </source>
</evidence>
<sequence length="234" mass="25173">MTLPTDNDYIIRRGGIAGYGLAARLSEKNSSLKILLIEAGANAATHPLISTPLAFSARTSLTSTGPTLPFQRNTLTAANPTSNPTSAPEKPLAAALPLNMGPGRGWAKLVDDNGWSYEGLLPYFRKAATHFDGQADPAVHGLQGPIYNSPVSASHLDHKYGLRELLRATWKHLGVEYIPDANAGSPIGLAELTENWHKGKRQNASEAYRVFQKEGFTVLTETTVARVLIDDSEG</sequence>
<dbReference type="GO" id="GO:0016491">
    <property type="term" value="F:oxidoreductase activity"/>
    <property type="evidence" value="ECO:0007669"/>
    <property type="project" value="UniProtKB-KW"/>
</dbReference>
<evidence type="ECO:0000256" key="2">
    <source>
        <dbReference type="ARBA" id="ARBA00010790"/>
    </source>
</evidence>
<dbReference type="Gene3D" id="4.10.450.10">
    <property type="entry name" value="Glucose Oxidase, domain 2"/>
    <property type="match status" value="1"/>
</dbReference>
<dbReference type="Proteomes" id="UP000465221">
    <property type="component" value="Unassembled WGS sequence"/>
</dbReference>